<dbReference type="eggNOG" id="KOG4338">
    <property type="taxonomic scope" value="Eukaryota"/>
</dbReference>
<reference evidence="1" key="1">
    <citation type="submission" date="2015-05" db="UniProtKB">
        <authorList>
            <consortium name="EnsemblMetazoa"/>
        </authorList>
    </citation>
    <scope>IDENTIFICATION</scope>
</reference>
<dbReference type="EnsemblMetazoa" id="RPRC001934-RA">
    <property type="protein sequence ID" value="RPRC001934-PA"/>
    <property type="gene ID" value="RPRC001934"/>
</dbReference>
<sequence>MRRTLPCKRVEPSHYFDTKMKKIIINGKFTNKEGSNNFDAVYSSDREYKLVGLATVIPNHPFMVKVKLYKTKENEELLDAVLNINKKQGGYEISASLQRHGHTFNLDCDFIELGNEGKQFDVMLSTSYPDYESLTLRTLLLNKNYELMMSKVKGRVVSKFIASDLSLNVNISLKEDAGIVDMVLLTDNLLANAKITWIFNWVENIWMNVDGELTYEDVTKELVSKLHVWNVDSKYQKTSFNVDVNYNNYDWWLCSNATLLFPKWSDIQFAAFVILPYSGLEPAHRLLGKLKYQDDFTYAAHIINYISTTANFDFQTLSELISTKYSTKGAFLVQTGKHKIYDNFLIKHHGQTSNVWNLLQSTNMEHDLLLELVYKNVNPAQHANLLIFYPKPVTLVKANLDFTSIKNLYARMNFSTPFKAFPEVQSYLNIVTNKDFYQRLAEIKWLKNQAVFNFTQVSTWLRKIQLTDGSMLLEFPLATRHVGLLSYTYESSDMKANGQSSLAYNGDIIMSGNYTRDSEKTAKRNKDKIIINVNNSFMPLGIIYNHKLYCFDSESKWASQDFKSVELFRLNHNLDFSIIGEIQFNWNEVDKLTTFRAFHSTRRFILETLTEGDKKHVTTANFTLNPNVWFATGWKSVNKEQMNGREMEFNISYPKRFFSLNGEYLWEEDSLKIQATANPNLYTAANSLTGVALWDYFASNNTHLLTLILAHPSLSQNISVVGSYHKNENVLCNLFLNIKYAKDLSRKVFLNMTAIQKSVKPIKHYALNFYGSHPASRLKLIGKGNIKFGEKFLAFNKNISYMRSYMPLQFWIASGEINVLKKLIELQRKSLRDFSHLRAMYGNRGSYYFAKATMLKDKNLTVDSDFYMDINNYKTELSMNFTSNATQRLRMLGSYSDNRDLKFIIWRTIYTFDVNDLKILARLNSSRMFTSSVTWRPEIHSELMGLIHSTANYLWNYAVETTDFWTQYIRLETIDTLTDVWFDAKPLLQDFLHDLRDMRHLQQDMRNLYERIVKVLNGLATGETMEQISQYLQGVASKYDKIIKEMHISFLHYMEELWNETGNVIAQYWLRTLRTIEPTFIQFAHHIENVFWEGSKKVLEFLYEKQSELMRNTVFRANSNFTKDMEKFYDDITKNDFLTNLKKYTRMLYDIVTEKYFTVVPFSYELNEIRTEIVGEVKELYKLPVINFTLQLYKDVQKQEIPEYKTIITVHKFFSPVNGSFWSYYYVFAPLVDPSNWLPPFSSQALIIGSQRLITFDGVSYDLPGRCSYLLARDFLYDTFSLVLMAKDVDEVVIALMVYDRMLNIDLSNNVVSVDNEQIPSLPLNISDVYIYAQEGIISVKGAKGFLLRCNFKFSVCTFKLSGWYFGKVAGLLGTMDNEPKTDFTASDHEIKEDLHPFVDSWILNTCSEPLIDNRYLEPVDPRNNDLCYQLYSVKTSTFAPCYSIVNPQPFYSICLHKSQNIFIDEICTSAYAYIQACNFNYIPIKVPTFCVECPVNKSLLEEGFHIILENESVLQSSDIIFIVEAKSCNEYMRERRIVSTFVSILTKELQAMGLDDNRYAVVTFGGNGIYDEPRNIFINNQIFTHGKDLSRYFEKIPSGNGNSDIFGALRFASKLQFRPGVEYGVLNQEFIEKNITLHILMNADFDLEKLRVNKMFYGLDSERAYTKNDFKVLRGDIELRRQIKLTRSMMGYCTIFTGKKMGSENIALVKKFSSVFSRRIAATAQPDSCQTCECSSDNDGIEYVECAPCSIPVPAYSDFDFRDNGTLSFLHALEHHAGDVMR</sequence>
<dbReference type="InterPro" id="IPR001846">
    <property type="entry name" value="VWF_type-D"/>
</dbReference>
<dbReference type="PANTHER" id="PTHR37860">
    <property type="entry name" value="AGAP008810-PA"/>
    <property type="match status" value="1"/>
</dbReference>
<dbReference type="Pfam" id="PF00094">
    <property type="entry name" value="VWD"/>
    <property type="match status" value="1"/>
</dbReference>
<organism evidence="1 2">
    <name type="scientific">Rhodnius prolixus</name>
    <name type="common">Triatomid bug</name>
    <dbReference type="NCBI Taxonomy" id="13249"/>
    <lineage>
        <taxon>Eukaryota</taxon>
        <taxon>Metazoa</taxon>
        <taxon>Ecdysozoa</taxon>
        <taxon>Arthropoda</taxon>
        <taxon>Hexapoda</taxon>
        <taxon>Insecta</taxon>
        <taxon>Pterygota</taxon>
        <taxon>Neoptera</taxon>
        <taxon>Paraneoptera</taxon>
        <taxon>Hemiptera</taxon>
        <taxon>Heteroptera</taxon>
        <taxon>Panheteroptera</taxon>
        <taxon>Cimicomorpha</taxon>
        <taxon>Reduviidae</taxon>
        <taxon>Triatominae</taxon>
        <taxon>Rhodnius</taxon>
    </lineage>
</organism>
<dbReference type="HOGENOM" id="CLU_000793_0_0_1"/>
<keyword evidence="2" id="KW-1185">Reference proteome</keyword>
<name>T1HD19_RHOPR</name>
<dbReference type="EMBL" id="ACPB03013414">
    <property type="status" value="NOT_ANNOTATED_CDS"/>
    <property type="molecule type" value="Genomic_DNA"/>
</dbReference>
<protein>
    <submittedName>
        <fullName evidence="1">VWFD domain-containing protein</fullName>
    </submittedName>
</protein>
<dbReference type="EMBL" id="ACPB03013416">
    <property type="status" value="NOT_ANNOTATED_CDS"/>
    <property type="molecule type" value="Genomic_DNA"/>
</dbReference>
<dbReference type="InParanoid" id="T1HD19"/>
<dbReference type="STRING" id="13249.T1HD19"/>
<dbReference type="SMART" id="SM00216">
    <property type="entry name" value="VWD"/>
    <property type="match status" value="1"/>
</dbReference>
<dbReference type="EMBL" id="ACPB03013415">
    <property type="status" value="NOT_ANNOTATED_CDS"/>
    <property type="molecule type" value="Genomic_DNA"/>
</dbReference>
<dbReference type="VEuPathDB" id="VectorBase:RPRC001934"/>
<dbReference type="EMBL" id="ACPB03013417">
    <property type="status" value="NOT_ANNOTATED_CDS"/>
    <property type="molecule type" value="Genomic_DNA"/>
</dbReference>
<evidence type="ECO:0000313" key="2">
    <source>
        <dbReference type="Proteomes" id="UP000015103"/>
    </source>
</evidence>
<dbReference type="Proteomes" id="UP000015103">
    <property type="component" value="Unassembled WGS sequence"/>
</dbReference>
<evidence type="ECO:0000313" key="1">
    <source>
        <dbReference type="EnsemblMetazoa" id="RPRC001934-PA"/>
    </source>
</evidence>
<proteinExistence type="predicted"/>
<dbReference type="OMA" id="TWERANE"/>
<dbReference type="PANTHER" id="PTHR37860:SF1">
    <property type="match status" value="1"/>
</dbReference>
<dbReference type="PROSITE" id="PS51233">
    <property type="entry name" value="VWFD"/>
    <property type="match status" value="1"/>
</dbReference>
<accession>T1HD19</accession>